<evidence type="ECO:0000256" key="2">
    <source>
        <dbReference type="ARBA" id="ARBA00007783"/>
    </source>
</evidence>
<dbReference type="GO" id="GO:0005886">
    <property type="term" value="C:plasma membrane"/>
    <property type="evidence" value="ECO:0007669"/>
    <property type="project" value="UniProtKB-SubCell"/>
</dbReference>
<evidence type="ECO:0000256" key="6">
    <source>
        <dbReference type="ARBA" id="ARBA00022989"/>
    </source>
</evidence>
<feature type="transmembrane region" description="Helical" evidence="8">
    <location>
        <begin position="180"/>
        <end position="197"/>
    </location>
</feature>
<feature type="transmembrane region" description="Helical" evidence="8">
    <location>
        <begin position="243"/>
        <end position="260"/>
    </location>
</feature>
<dbReference type="RefSeq" id="WP_246384410.1">
    <property type="nucleotide sequence ID" value="NZ_BAAACU010000006.1"/>
</dbReference>
<keyword evidence="4 8" id="KW-1003">Cell membrane</keyword>
<gene>
    <name evidence="10" type="ORF">GGQ92_002404</name>
</gene>
<keyword evidence="11" id="KW-1185">Reference proteome</keyword>
<organism evidence="10 11">
    <name type="scientific">Gracilibacillus halotolerans</name>
    <dbReference type="NCBI Taxonomy" id="74386"/>
    <lineage>
        <taxon>Bacteria</taxon>
        <taxon>Bacillati</taxon>
        <taxon>Bacillota</taxon>
        <taxon>Bacilli</taxon>
        <taxon>Bacillales</taxon>
        <taxon>Bacillaceae</taxon>
        <taxon>Gracilibacillus</taxon>
    </lineage>
</organism>
<dbReference type="AlphaFoldDB" id="A0A841RHE2"/>
<sequence length="275" mass="32256">MLKQIRQVIKEQVEYRQLIYQLAVFELRGQHQNNFLGSFWQFLSPAIQIGIYWFVFGIGLRGGADINGTPFFLWLVLGIIPWFFIAPSITQASSSVYQKVSLVSKMNFPVSVLPTIRIISNSQQFFIMLGILFVITLLYGVKPSLYLIQIIYYICCMFIFLIAFGLITSTLATLARDFQVFLQSIIRMLFYLTPILWDTSLLVNSFGEKGQLIENILKLNPFYYIVEGFRDAFLGRAWFFDDMIYTLYFWIITFTILYFGSKLHIRFRNNFMDYL</sequence>
<feature type="transmembrane region" description="Helical" evidence="8">
    <location>
        <begin position="125"/>
        <end position="141"/>
    </location>
</feature>
<evidence type="ECO:0000256" key="8">
    <source>
        <dbReference type="RuleBase" id="RU361157"/>
    </source>
</evidence>
<dbReference type="InterPro" id="IPR013525">
    <property type="entry name" value="ABC2_TM"/>
</dbReference>
<evidence type="ECO:0000256" key="5">
    <source>
        <dbReference type="ARBA" id="ARBA00022692"/>
    </source>
</evidence>
<dbReference type="PANTHER" id="PTHR30413">
    <property type="entry name" value="INNER MEMBRANE TRANSPORT PERMEASE"/>
    <property type="match status" value="1"/>
</dbReference>
<comment type="similarity">
    <text evidence="2 8">Belongs to the ABC-2 integral membrane protein family.</text>
</comment>
<dbReference type="Pfam" id="PF01061">
    <property type="entry name" value="ABC2_membrane"/>
    <property type="match status" value="1"/>
</dbReference>
<feature type="domain" description="ABC transmembrane type-2" evidence="9">
    <location>
        <begin position="36"/>
        <end position="269"/>
    </location>
</feature>
<evidence type="ECO:0000256" key="4">
    <source>
        <dbReference type="ARBA" id="ARBA00022475"/>
    </source>
</evidence>
<dbReference type="PANTHER" id="PTHR30413:SF10">
    <property type="entry name" value="CAPSULE POLYSACCHARIDE EXPORT INNER-MEMBRANE PROTEIN CTRC"/>
    <property type="match status" value="1"/>
</dbReference>
<keyword evidence="5 8" id="KW-0812">Transmembrane</keyword>
<dbReference type="GO" id="GO:0140359">
    <property type="term" value="F:ABC-type transporter activity"/>
    <property type="evidence" value="ECO:0007669"/>
    <property type="project" value="InterPro"/>
</dbReference>
<evidence type="ECO:0000313" key="11">
    <source>
        <dbReference type="Proteomes" id="UP000572212"/>
    </source>
</evidence>
<comment type="caution">
    <text evidence="10">The sequence shown here is derived from an EMBL/GenBank/DDBJ whole genome shotgun (WGS) entry which is preliminary data.</text>
</comment>
<evidence type="ECO:0000259" key="9">
    <source>
        <dbReference type="PROSITE" id="PS51012"/>
    </source>
</evidence>
<evidence type="ECO:0000256" key="1">
    <source>
        <dbReference type="ARBA" id="ARBA00004651"/>
    </source>
</evidence>
<keyword evidence="7 8" id="KW-0472">Membrane</keyword>
<dbReference type="PROSITE" id="PS51012">
    <property type="entry name" value="ABC_TM2"/>
    <property type="match status" value="1"/>
</dbReference>
<dbReference type="InterPro" id="IPR047817">
    <property type="entry name" value="ABC2_TM_bact-type"/>
</dbReference>
<keyword evidence="3 8" id="KW-0813">Transport</keyword>
<feature type="transmembrane region" description="Helical" evidence="8">
    <location>
        <begin position="71"/>
        <end position="89"/>
    </location>
</feature>
<feature type="transmembrane region" description="Helical" evidence="8">
    <location>
        <begin position="147"/>
        <end position="168"/>
    </location>
</feature>
<dbReference type="Proteomes" id="UP000572212">
    <property type="component" value="Unassembled WGS sequence"/>
</dbReference>
<evidence type="ECO:0000313" key="10">
    <source>
        <dbReference type="EMBL" id="MBB6513590.1"/>
    </source>
</evidence>
<feature type="transmembrane region" description="Helical" evidence="8">
    <location>
        <begin position="38"/>
        <end position="59"/>
    </location>
</feature>
<name>A0A841RHE2_9BACI</name>
<reference evidence="10 11" key="1">
    <citation type="submission" date="2020-08" db="EMBL/GenBank/DDBJ databases">
        <title>Genomic Encyclopedia of Type Strains, Phase IV (KMG-IV): sequencing the most valuable type-strain genomes for metagenomic binning, comparative biology and taxonomic classification.</title>
        <authorList>
            <person name="Goeker M."/>
        </authorList>
    </citation>
    <scope>NUCLEOTIDE SEQUENCE [LARGE SCALE GENOMIC DNA]</scope>
    <source>
        <strain evidence="10 11">DSM 11805</strain>
    </source>
</reference>
<protein>
    <recommendedName>
        <fullName evidence="8">Transport permease protein</fullName>
    </recommendedName>
</protein>
<proteinExistence type="inferred from homology"/>
<dbReference type="EMBL" id="JACHON010000014">
    <property type="protein sequence ID" value="MBB6513590.1"/>
    <property type="molecule type" value="Genomic_DNA"/>
</dbReference>
<accession>A0A841RHE2</accession>
<comment type="subcellular location">
    <subcellularLocation>
        <location evidence="1 8">Cell membrane</location>
        <topology evidence="1 8">Multi-pass membrane protein</topology>
    </subcellularLocation>
</comment>
<evidence type="ECO:0000256" key="3">
    <source>
        <dbReference type="ARBA" id="ARBA00022448"/>
    </source>
</evidence>
<dbReference type="GO" id="GO:0015920">
    <property type="term" value="P:lipopolysaccharide transport"/>
    <property type="evidence" value="ECO:0007669"/>
    <property type="project" value="TreeGrafter"/>
</dbReference>
<evidence type="ECO:0000256" key="7">
    <source>
        <dbReference type="ARBA" id="ARBA00023136"/>
    </source>
</evidence>
<keyword evidence="6 8" id="KW-1133">Transmembrane helix</keyword>